<evidence type="ECO:0000256" key="5">
    <source>
        <dbReference type="ARBA" id="ARBA00022692"/>
    </source>
</evidence>
<feature type="region of interest" description="Disordered" evidence="9">
    <location>
        <begin position="243"/>
        <end position="269"/>
    </location>
</feature>
<dbReference type="Pfam" id="PF02653">
    <property type="entry name" value="BPD_transp_2"/>
    <property type="match status" value="1"/>
</dbReference>
<keyword evidence="6 10" id="KW-1133">Transmembrane helix</keyword>
<dbReference type="PANTHER" id="PTHR32196">
    <property type="entry name" value="ABC TRANSPORTER PERMEASE PROTEIN YPHD-RELATED-RELATED"/>
    <property type="match status" value="1"/>
</dbReference>
<evidence type="ECO:0000256" key="10">
    <source>
        <dbReference type="SAM" id="Phobius"/>
    </source>
</evidence>
<feature type="transmembrane region" description="Helical" evidence="10">
    <location>
        <begin position="49"/>
        <end position="69"/>
    </location>
</feature>
<feature type="transmembrane region" description="Helical" evidence="10">
    <location>
        <begin position="216"/>
        <end position="236"/>
    </location>
</feature>
<feature type="transmembrane region" description="Helical" evidence="10">
    <location>
        <begin position="81"/>
        <end position="106"/>
    </location>
</feature>
<evidence type="ECO:0000256" key="3">
    <source>
        <dbReference type="ARBA" id="ARBA00022475"/>
    </source>
</evidence>
<evidence type="ECO:0000256" key="1">
    <source>
        <dbReference type="ARBA" id="ARBA00004651"/>
    </source>
</evidence>
<dbReference type="CDD" id="cd06579">
    <property type="entry name" value="TM_PBP1_transp_AraH_like"/>
    <property type="match status" value="1"/>
</dbReference>
<dbReference type="PANTHER" id="PTHR32196:SF71">
    <property type="entry name" value="AUTOINDUCER 2 IMPORT SYSTEM PERMEASE PROTEIN LSRD"/>
    <property type="match status" value="1"/>
</dbReference>
<evidence type="ECO:0000313" key="11">
    <source>
        <dbReference type="EMBL" id="NKX52414.1"/>
    </source>
</evidence>
<keyword evidence="3" id="KW-1003">Cell membrane</keyword>
<dbReference type="Proteomes" id="UP000523795">
    <property type="component" value="Unassembled WGS sequence"/>
</dbReference>
<feature type="compositionally biased region" description="Polar residues" evidence="9">
    <location>
        <begin position="260"/>
        <end position="269"/>
    </location>
</feature>
<dbReference type="InterPro" id="IPR001851">
    <property type="entry name" value="ABC_transp_permease"/>
</dbReference>
<keyword evidence="12" id="KW-1185">Reference proteome</keyword>
<dbReference type="EMBL" id="JAAZSR010000525">
    <property type="protein sequence ID" value="NKX52414.1"/>
    <property type="molecule type" value="Genomic_DNA"/>
</dbReference>
<feature type="transmembrane region" description="Helical" evidence="10">
    <location>
        <begin position="191"/>
        <end position="210"/>
    </location>
</feature>
<gene>
    <name evidence="11" type="ORF">HER39_17920</name>
</gene>
<sequence>ISLSNVMAATLLTKYQDMSLLVILMILLVGLGIGLLNGLLIVLLRLQSLAVTLATYICSTGVALMVLPAPGGSVPPEFTGVLLASVGEIPVALLALVAIGILWSIFRRTRTGSALFAIGADRPAAVMSGIPVNRSEITTYTVAGGLYAVAGLYLTAVTSSGDPNAGRPFLLTAFAAMALGLVSFRGGSGNAVAAIFGAASLMAIPKLLFGMGIADFWVGAFQGLIILVALSIPVATRHLRSRSAQKKADTAPALPESPVPAQNAQGAAT</sequence>
<accession>A0ABX1JVR0</accession>
<feature type="non-terminal residue" evidence="11">
    <location>
        <position position="1"/>
    </location>
</feature>
<keyword evidence="2" id="KW-0813">Transport</keyword>
<reference evidence="11 12" key="1">
    <citation type="submission" date="2020-04" db="EMBL/GenBank/DDBJ databases">
        <authorList>
            <person name="Liu S."/>
        </authorList>
    </citation>
    <scope>NUCLEOTIDE SEQUENCE [LARGE SCALE GENOMIC DNA]</scope>
    <source>
        <strain evidence="11 12">CGMCC 1.15091</strain>
    </source>
</reference>
<feature type="transmembrane region" description="Helical" evidence="10">
    <location>
        <begin position="168"/>
        <end position="184"/>
    </location>
</feature>
<comment type="caution">
    <text evidence="11">The sequence shown here is derived from an EMBL/GenBank/DDBJ whole genome shotgun (WGS) entry which is preliminary data.</text>
</comment>
<name>A0ABX1JVR0_9MICC</name>
<evidence type="ECO:0000256" key="7">
    <source>
        <dbReference type="ARBA" id="ARBA00023136"/>
    </source>
</evidence>
<keyword evidence="7 10" id="KW-0472">Membrane</keyword>
<keyword evidence="4" id="KW-0997">Cell inner membrane</keyword>
<evidence type="ECO:0000256" key="6">
    <source>
        <dbReference type="ARBA" id="ARBA00022989"/>
    </source>
</evidence>
<evidence type="ECO:0000256" key="4">
    <source>
        <dbReference type="ARBA" id="ARBA00022519"/>
    </source>
</evidence>
<evidence type="ECO:0000256" key="2">
    <source>
        <dbReference type="ARBA" id="ARBA00022448"/>
    </source>
</evidence>
<feature type="transmembrane region" description="Helical" evidence="10">
    <location>
        <begin position="137"/>
        <end position="156"/>
    </location>
</feature>
<proteinExistence type="predicted"/>
<feature type="transmembrane region" description="Helical" evidence="10">
    <location>
        <begin position="20"/>
        <end position="42"/>
    </location>
</feature>
<evidence type="ECO:0000256" key="9">
    <source>
        <dbReference type="SAM" id="MobiDB-lite"/>
    </source>
</evidence>
<evidence type="ECO:0000313" key="12">
    <source>
        <dbReference type="Proteomes" id="UP000523795"/>
    </source>
</evidence>
<evidence type="ECO:0000256" key="8">
    <source>
        <dbReference type="ARBA" id="ARBA00039381"/>
    </source>
</evidence>
<protein>
    <recommendedName>
        <fullName evidence="8">Autoinducer 2 import system permease protein LsrD</fullName>
    </recommendedName>
</protein>
<organism evidence="11 12">
    <name type="scientific">Arthrobacter deserti</name>
    <dbReference type="NCBI Taxonomy" id="1742687"/>
    <lineage>
        <taxon>Bacteria</taxon>
        <taxon>Bacillati</taxon>
        <taxon>Actinomycetota</taxon>
        <taxon>Actinomycetes</taxon>
        <taxon>Micrococcales</taxon>
        <taxon>Micrococcaceae</taxon>
        <taxon>Arthrobacter</taxon>
    </lineage>
</organism>
<comment type="subcellular location">
    <subcellularLocation>
        <location evidence="1">Cell membrane</location>
        <topology evidence="1">Multi-pass membrane protein</topology>
    </subcellularLocation>
</comment>
<keyword evidence="5 10" id="KW-0812">Transmembrane</keyword>